<gene>
    <name evidence="1" type="ORF">MNBD_GAMMA14-555</name>
</gene>
<evidence type="ECO:0000313" key="1">
    <source>
        <dbReference type="EMBL" id="VAW73114.1"/>
    </source>
</evidence>
<name>A0A3B0YW15_9ZZZZ</name>
<protein>
    <submittedName>
        <fullName evidence="1">Uncharacterized protein</fullName>
    </submittedName>
</protein>
<dbReference type="AlphaFoldDB" id="A0A3B0YW15"/>
<organism evidence="1">
    <name type="scientific">hydrothermal vent metagenome</name>
    <dbReference type="NCBI Taxonomy" id="652676"/>
    <lineage>
        <taxon>unclassified sequences</taxon>
        <taxon>metagenomes</taxon>
        <taxon>ecological metagenomes</taxon>
    </lineage>
</organism>
<accession>A0A3B0YW15</accession>
<proteinExistence type="predicted"/>
<reference evidence="1" key="1">
    <citation type="submission" date="2018-06" db="EMBL/GenBank/DDBJ databases">
        <authorList>
            <person name="Zhirakovskaya E."/>
        </authorList>
    </citation>
    <scope>NUCLEOTIDE SEQUENCE</scope>
</reference>
<dbReference type="EMBL" id="UOFM01000051">
    <property type="protein sequence ID" value="VAW73114.1"/>
    <property type="molecule type" value="Genomic_DNA"/>
</dbReference>
<sequence length="112" mass="12481">MNFLRVISVAFLCIAVGRVSAAGNTWLLGADEWARPRDGAAMVQMRPLPEVVEAWAREPGQRLVVRYPGGEEGLLWANELRSWLVALGIPLEHQELVAGSRQPDHIELELTR</sequence>